<dbReference type="PATRIC" id="fig|932677.3.peg.4296"/>
<dbReference type="KEGG" id="paj:PAJ_3725"/>
<sequence length="319" mass="33531">MALPESYSNNLPDYGLGQRMGMVSADDIDFNALANRLDCTRDFSQVGIIYSDGLAQWLVRPSRRHAQASKSSVSHVIITKVNATNPQVAAKALTETLSKPSLASEITSTMFSCGALVVTGFLAFGSAAAVPLTAGASGVVAGMIIAGGLATGMQCAIGTARLYAIYEGNEDYVAWLDSQSWYVATTTALDVISLAGAGAGLKSAIETYKVMKASSSAKAFEWLKTLSRAERKRITEEIIRAQNPGISNGGIKAAMKAGVYPKRYPAEAIQKSLQRELTSALVNSSAFAGSALTGTLRNPQNIVQSGKYVIGVIQSLSST</sequence>
<reference evidence="2" key="1">
    <citation type="journal article" date="2012" name="Appl. Microbiol. Biotechnol.">
        <title>The complete genome sequence of Pantoea ananatis AJ13355, an organism with great biotechnological potential.</title>
        <authorList>
            <person name="Hara Y."/>
            <person name="Kadotani N."/>
            <person name="Izui H."/>
            <person name="Katashkina J.I."/>
            <person name="Kuvaeva T.M."/>
            <person name="Andreeva I.G."/>
            <person name="Golubeva L.I."/>
            <person name="Malko D.B."/>
            <person name="Makeev V.J."/>
            <person name="Mashko S.V."/>
            <person name="Kozlov Y.I."/>
        </authorList>
    </citation>
    <scope>NUCLEOTIDE SEQUENCE [LARGE SCALE GENOMIC DNA]</scope>
    <source>
        <strain evidence="2">AJ13355</strain>
    </source>
</reference>
<evidence type="ECO:0008006" key="3">
    <source>
        <dbReference type="Google" id="ProtNLM"/>
    </source>
</evidence>
<dbReference type="RefSeq" id="WP_014595257.1">
    <property type="nucleotide sequence ID" value="NC_017531.2"/>
</dbReference>
<evidence type="ECO:0000313" key="1">
    <source>
        <dbReference type="EMBL" id="BAK13804.1"/>
    </source>
</evidence>
<dbReference type="Proteomes" id="UP000006690">
    <property type="component" value="Chromosome"/>
</dbReference>
<dbReference type="EMBL" id="AP012032">
    <property type="protein sequence ID" value="BAK13804.1"/>
    <property type="molecule type" value="Genomic_DNA"/>
</dbReference>
<protein>
    <recommendedName>
        <fullName evidence="3">NAD synthetase</fullName>
    </recommendedName>
</protein>
<dbReference type="GeneID" id="57269681"/>
<dbReference type="OrthoDB" id="6828104at2"/>
<gene>
    <name evidence="1" type="ordered locus">PAJ_3725</name>
</gene>
<dbReference type="HOGENOM" id="CLU_072578_0_0_6"/>
<name>A0A0H3L3I2_PANAA</name>
<proteinExistence type="predicted"/>
<organism evidence="1 2">
    <name type="scientific">Pantoea ananatis (strain AJ13355)</name>
    <dbReference type="NCBI Taxonomy" id="932677"/>
    <lineage>
        <taxon>Bacteria</taxon>
        <taxon>Pseudomonadati</taxon>
        <taxon>Pseudomonadota</taxon>
        <taxon>Gammaproteobacteria</taxon>
        <taxon>Enterobacterales</taxon>
        <taxon>Erwiniaceae</taxon>
        <taxon>Pantoea</taxon>
    </lineage>
</organism>
<accession>A0A0H3L3I2</accession>
<dbReference type="AlphaFoldDB" id="A0A0H3L3I2"/>
<dbReference type="eggNOG" id="ENOG502Z9V5">
    <property type="taxonomic scope" value="Bacteria"/>
</dbReference>
<evidence type="ECO:0000313" key="2">
    <source>
        <dbReference type="Proteomes" id="UP000006690"/>
    </source>
</evidence>